<feature type="region of interest" description="Disordered" evidence="1">
    <location>
        <begin position="1"/>
        <end position="78"/>
    </location>
</feature>
<proteinExistence type="predicted"/>
<evidence type="ECO:0000256" key="1">
    <source>
        <dbReference type="SAM" id="MobiDB-lite"/>
    </source>
</evidence>
<feature type="non-terminal residue" evidence="2">
    <location>
        <position position="1"/>
    </location>
</feature>
<feature type="compositionally biased region" description="Basic residues" evidence="1">
    <location>
        <begin position="1"/>
        <end position="15"/>
    </location>
</feature>
<dbReference type="EMBL" id="UINC01053564">
    <property type="protein sequence ID" value="SVB70225.1"/>
    <property type="molecule type" value="Genomic_DNA"/>
</dbReference>
<feature type="non-terminal residue" evidence="2">
    <location>
        <position position="78"/>
    </location>
</feature>
<protein>
    <submittedName>
        <fullName evidence="2">Uncharacterized protein</fullName>
    </submittedName>
</protein>
<evidence type="ECO:0000313" key="2">
    <source>
        <dbReference type="EMBL" id="SVB70225.1"/>
    </source>
</evidence>
<dbReference type="AlphaFoldDB" id="A0A382G632"/>
<organism evidence="2">
    <name type="scientific">marine metagenome</name>
    <dbReference type="NCBI Taxonomy" id="408172"/>
    <lineage>
        <taxon>unclassified sequences</taxon>
        <taxon>metagenomes</taxon>
        <taxon>ecological metagenomes</taxon>
    </lineage>
</organism>
<sequence>RRHLRLQRNPRHRCQRPASRLPTGPGRAGPIPHRRHCRRRAAAGPGPGFRPRRLPGGSAHPGANGQRRSPFQVPAHHL</sequence>
<accession>A0A382G632</accession>
<reference evidence="2" key="1">
    <citation type="submission" date="2018-05" db="EMBL/GenBank/DDBJ databases">
        <authorList>
            <person name="Lanie J.A."/>
            <person name="Ng W.-L."/>
            <person name="Kazmierczak K.M."/>
            <person name="Andrzejewski T.M."/>
            <person name="Davidsen T.M."/>
            <person name="Wayne K.J."/>
            <person name="Tettelin H."/>
            <person name="Glass J.I."/>
            <person name="Rusch D."/>
            <person name="Podicherti R."/>
            <person name="Tsui H.-C.T."/>
            <person name="Winkler M.E."/>
        </authorList>
    </citation>
    <scope>NUCLEOTIDE SEQUENCE</scope>
</reference>
<feature type="compositionally biased region" description="Basic residues" evidence="1">
    <location>
        <begin position="32"/>
        <end position="41"/>
    </location>
</feature>
<name>A0A382G632_9ZZZZ</name>
<gene>
    <name evidence="2" type="ORF">METZ01_LOCUS223079</name>
</gene>